<dbReference type="EMBL" id="CP046313">
    <property type="protein sequence ID" value="QGS07869.1"/>
    <property type="molecule type" value="Genomic_DNA"/>
</dbReference>
<dbReference type="InterPro" id="IPR051461">
    <property type="entry name" value="UPF0750_membrane"/>
</dbReference>
<evidence type="ECO:0000256" key="3">
    <source>
        <dbReference type="ARBA" id="ARBA00022692"/>
    </source>
</evidence>
<evidence type="ECO:0000256" key="2">
    <source>
        <dbReference type="ARBA" id="ARBA00022475"/>
    </source>
</evidence>
<evidence type="ECO:0000313" key="9">
    <source>
        <dbReference type="EMBL" id="QGS07869.1"/>
    </source>
</evidence>
<dbReference type="EMBL" id="PNGT01000002">
    <property type="protein sequence ID" value="PMC52846.1"/>
    <property type="molecule type" value="Genomic_DNA"/>
</dbReference>
<proteinExistence type="predicted"/>
<keyword evidence="5 6" id="KW-0472">Membrane</keyword>
<comment type="subcellular location">
    <subcellularLocation>
        <location evidence="1">Cell membrane</location>
        <topology evidence="1">Multi-pass membrane protein</topology>
    </subcellularLocation>
</comment>
<evidence type="ECO:0000259" key="7">
    <source>
        <dbReference type="Pfam" id="PF10035"/>
    </source>
</evidence>
<gene>
    <name evidence="8" type="ORF">CJ218_02840</name>
    <name evidence="9" type="ORF">FOC50_06185</name>
</gene>
<feature type="transmembrane region" description="Helical" evidence="6">
    <location>
        <begin position="57"/>
        <end position="78"/>
    </location>
</feature>
<keyword evidence="4 6" id="KW-1133">Transmembrane helix</keyword>
<name>A0A2N6SFY1_9BACL</name>
<dbReference type="Proteomes" id="UP000235670">
    <property type="component" value="Unassembled WGS sequence"/>
</dbReference>
<feature type="transmembrane region" description="Helical" evidence="6">
    <location>
        <begin position="85"/>
        <end position="103"/>
    </location>
</feature>
<dbReference type="InterPro" id="IPR019264">
    <property type="entry name" value="DUF2179"/>
</dbReference>
<dbReference type="GeneID" id="84802835"/>
<keyword evidence="2" id="KW-1003">Cell membrane</keyword>
<dbReference type="Pfam" id="PF02588">
    <property type="entry name" value="YitT_membrane"/>
    <property type="match status" value="1"/>
</dbReference>
<dbReference type="GO" id="GO:0005886">
    <property type="term" value="C:plasma membrane"/>
    <property type="evidence" value="ECO:0007669"/>
    <property type="project" value="UniProtKB-SubCell"/>
</dbReference>
<dbReference type="PANTHER" id="PTHR33545">
    <property type="entry name" value="UPF0750 MEMBRANE PROTEIN YITT-RELATED"/>
    <property type="match status" value="1"/>
</dbReference>
<evidence type="ECO:0000256" key="6">
    <source>
        <dbReference type="SAM" id="Phobius"/>
    </source>
</evidence>
<keyword evidence="11" id="KW-1185">Reference proteome</keyword>
<keyword evidence="3 6" id="KW-0812">Transmembrane</keyword>
<dbReference type="OrthoDB" id="265478at2"/>
<dbReference type="InterPro" id="IPR003740">
    <property type="entry name" value="YitT"/>
</dbReference>
<evidence type="ECO:0000313" key="10">
    <source>
        <dbReference type="Proteomes" id="UP000235670"/>
    </source>
</evidence>
<evidence type="ECO:0000256" key="4">
    <source>
        <dbReference type="ARBA" id="ARBA00022989"/>
    </source>
</evidence>
<evidence type="ECO:0000256" key="1">
    <source>
        <dbReference type="ARBA" id="ARBA00004651"/>
    </source>
</evidence>
<dbReference type="Pfam" id="PF10035">
    <property type="entry name" value="DUF2179"/>
    <property type="match status" value="1"/>
</dbReference>
<dbReference type="Gene3D" id="3.30.70.120">
    <property type="match status" value="1"/>
</dbReference>
<feature type="transmembrane region" description="Helical" evidence="6">
    <location>
        <begin position="115"/>
        <end position="135"/>
    </location>
</feature>
<dbReference type="Proteomes" id="UP000427636">
    <property type="component" value="Chromosome"/>
</dbReference>
<evidence type="ECO:0000256" key="5">
    <source>
        <dbReference type="ARBA" id="ARBA00023136"/>
    </source>
</evidence>
<feature type="transmembrane region" description="Helical" evidence="6">
    <location>
        <begin position="156"/>
        <end position="177"/>
    </location>
</feature>
<feature type="domain" description="DUF2179" evidence="7">
    <location>
        <begin position="229"/>
        <end position="283"/>
    </location>
</feature>
<sequence length="292" mass="32424">MHLSDTIFTTERHKEAKNIILLILGTVLFSIYAGLLIPVNNIGAGGALGLSLVLNKIFGIKIGTAQFLLNVPLFYIGYKYVSKKFVILTVFVISTSSLLINNLPKLITPVHLGDSLVAAIFCGIISGLAMCCLLVGGASTGGTDITGKFISYRFKFSLPTVFLIQDIIIYIIVWIFFDIKYVMYALVMSFVRNQTMKGVQKLFSAYIQCTIICNNPENMVEVINNTLHRGSTVMDVEGGYSHKKKRMIIVVIQQNEMYLLKKLVAKNCPEAFITVTAVNTIVGNFKEHSYRL</sequence>
<feature type="transmembrane region" description="Helical" evidence="6">
    <location>
        <begin position="19"/>
        <end position="37"/>
    </location>
</feature>
<dbReference type="PIRSF" id="PIRSF006483">
    <property type="entry name" value="Membrane_protein_YitT"/>
    <property type="match status" value="1"/>
</dbReference>
<protein>
    <submittedName>
        <fullName evidence="9">DUF2179 domain-containing protein</fullName>
    </submittedName>
    <submittedName>
        <fullName evidence="8">YitT family protein</fullName>
    </submittedName>
</protein>
<evidence type="ECO:0000313" key="8">
    <source>
        <dbReference type="EMBL" id="PMC52846.1"/>
    </source>
</evidence>
<reference evidence="8 10" key="1">
    <citation type="submission" date="2017-09" db="EMBL/GenBank/DDBJ databases">
        <title>Bacterial strain isolated from the female urinary microbiota.</title>
        <authorList>
            <person name="Thomas-White K."/>
            <person name="Kumar N."/>
            <person name="Forster S."/>
            <person name="Putonti C."/>
            <person name="Lawley T."/>
            <person name="Wolfe A.J."/>
        </authorList>
    </citation>
    <scope>NUCLEOTIDE SEQUENCE [LARGE SCALE GENOMIC DNA]</scope>
    <source>
        <strain evidence="8 10">UMB0186</strain>
    </source>
</reference>
<dbReference type="AlphaFoldDB" id="A0A2N6SFY1"/>
<dbReference type="InterPro" id="IPR015867">
    <property type="entry name" value="N-reg_PII/ATP_PRibTrfase_C"/>
</dbReference>
<dbReference type="RefSeq" id="WP_006363636.1">
    <property type="nucleotide sequence ID" value="NZ_CAKARP010000005.1"/>
</dbReference>
<dbReference type="STRING" id="84135.GCA_001052115_00472"/>
<reference evidence="9 11" key="2">
    <citation type="submission" date="2019-11" db="EMBL/GenBank/DDBJ databases">
        <title>FDA dAtabase for Regulatory Grade micrObial Sequences (FDA-ARGOS): Supporting development and validation of Infectious Disease Dx tests.</title>
        <authorList>
            <person name="Turner S."/>
            <person name="Byrd R."/>
            <person name="Tallon L."/>
            <person name="Sadzewicz L."/>
            <person name="Vavikolanu K."/>
            <person name="Mehta A."/>
            <person name="Aluvathingal J."/>
            <person name="Nadendla S."/>
            <person name="Myers T."/>
            <person name="Yan Y."/>
            <person name="Sichtig H."/>
        </authorList>
    </citation>
    <scope>NUCLEOTIDE SEQUENCE [LARGE SCALE GENOMIC DNA]</scope>
    <source>
        <strain evidence="9 11">FDAARGOS_742</strain>
    </source>
</reference>
<accession>A0A2N6SFY1</accession>
<dbReference type="PANTHER" id="PTHR33545:SF5">
    <property type="entry name" value="UPF0750 MEMBRANE PROTEIN YITT"/>
    <property type="match status" value="1"/>
</dbReference>
<evidence type="ECO:0000313" key="11">
    <source>
        <dbReference type="Proteomes" id="UP000427636"/>
    </source>
</evidence>
<organism evidence="8 10">
    <name type="scientific">Gemella sanguinis</name>
    <dbReference type="NCBI Taxonomy" id="84135"/>
    <lineage>
        <taxon>Bacteria</taxon>
        <taxon>Bacillati</taxon>
        <taxon>Bacillota</taxon>
        <taxon>Bacilli</taxon>
        <taxon>Bacillales</taxon>
        <taxon>Gemellaceae</taxon>
        <taxon>Gemella</taxon>
    </lineage>
</organism>
<dbReference type="CDD" id="cd16380">
    <property type="entry name" value="YitT_C"/>
    <property type="match status" value="1"/>
</dbReference>